<comment type="catalytic activity">
    <reaction evidence="11">
        <text>isopentenyl diphosphate = dimethylallyl diphosphate</text>
        <dbReference type="Rhea" id="RHEA:23284"/>
        <dbReference type="ChEBI" id="CHEBI:57623"/>
        <dbReference type="ChEBI" id="CHEBI:128769"/>
        <dbReference type="EC" id="5.3.3.2"/>
    </reaction>
</comment>
<dbReference type="NCBIfam" id="TIGR02151">
    <property type="entry name" value="IPP_isom_2"/>
    <property type="match status" value="1"/>
</dbReference>
<dbReference type="CDD" id="cd02811">
    <property type="entry name" value="IDI-2_FMN"/>
    <property type="match status" value="1"/>
</dbReference>
<dbReference type="InterPro" id="IPR000262">
    <property type="entry name" value="FMN-dep_DH"/>
</dbReference>
<comment type="cofactor">
    <cofactor evidence="11">
        <name>NADPH</name>
        <dbReference type="ChEBI" id="CHEBI:57783"/>
    </cofactor>
</comment>
<feature type="domain" description="FMN-dependent dehydrogenase" evidence="12">
    <location>
        <begin position="163"/>
        <end position="322"/>
    </location>
</feature>
<evidence type="ECO:0000256" key="10">
    <source>
        <dbReference type="ARBA" id="ARBA00025810"/>
    </source>
</evidence>
<dbReference type="GO" id="GO:0004452">
    <property type="term" value="F:isopentenyl-diphosphate delta-isomerase activity"/>
    <property type="evidence" value="ECO:0007669"/>
    <property type="project" value="UniProtKB-UniRule"/>
</dbReference>
<dbReference type="GO" id="GO:0016491">
    <property type="term" value="F:oxidoreductase activity"/>
    <property type="evidence" value="ECO:0007669"/>
    <property type="project" value="InterPro"/>
</dbReference>
<evidence type="ECO:0000256" key="11">
    <source>
        <dbReference type="HAMAP-Rule" id="MF_00354"/>
    </source>
</evidence>
<evidence type="ECO:0000256" key="2">
    <source>
        <dbReference type="ARBA" id="ARBA00022490"/>
    </source>
</evidence>
<dbReference type="EC" id="5.3.3.2" evidence="11"/>
<evidence type="ECO:0000313" key="14">
    <source>
        <dbReference type="Proteomes" id="UP000262195"/>
    </source>
</evidence>
<feature type="binding site" evidence="11">
    <location>
        <position position="208"/>
    </location>
    <ligand>
        <name>FMN</name>
        <dbReference type="ChEBI" id="CHEBI:58210"/>
    </ligand>
</feature>
<comment type="caution">
    <text evidence="13">The sequence shown here is derived from an EMBL/GenBank/DDBJ whole genome shotgun (WGS) entry which is preliminary data.</text>
</comment>
<dbReference type="STRING" id="1121105.GCA_000421665_01636"/>
<keyword evidence="4 11" id="KW-0288">FMN</keyword>
<feature type="binding site" evidence="11">
    <location>
        <position position="121"/>
    </location>
    <ligand>
        <name>FMN</name>
        <dbReference type="ChEBI" id="CHEBI:58210"/>
    </ligand>
</feature>
<dbReference type="Pfam" id="PF01070">
    <property type="entry name" value="FMN_dh"/>
    <property type="match status" value="1"/>
</dbReference>
<sequence>MSIASRKEDHIRHALAQEEQVTSLQSDVTFVHHSFPGVAVKDVDLSVNLFDHHFPLPFYINGMTGGSDQSFVVNDRLSQVAAKTGLAMASGSMSAALKSAEHRDSYEIIRKNHPNGFLMANLGPNYTVSEAKMAIELINANALQIHVNATQELVMPEGDRDFTHWLSDISQLVDGLDVPIIVKEVGFGMSRETIHQLYQIGVQYVDVSGQGGTNFARIENLRRKHLFSTDWERWGISTPLSLLEAASLTKKPTILASGGISTPFDVVKSLALGAKAVGVSGHWLKSVMTTDVAETIAEVKSWEAELKEAFALLGAKSVKDLTFTDIIFSPEIINWAKQRQLPYQNFNQRRQTKEKFEWL</sequence>
<comment type="subcellular location">
    <subcellularLocation>
        <location evidence="11">Cytoplasm</location>
    </subcellularLocation>
</comment>
<feature type="binding site" evidence="11">
    <location>
        <position position="92"/>
    </location>
    <ligand>
        <name>FMN</name>
        <dbReference type="ChEBI" id="CHEBI:58210"/>
    </ligand>
</feature>
<comment type="similarity">
    <text evidence="11">Belongs to the IPP isomerase type 2 family.</text>
</comment>
<dbReference type="PANTHER" id="PTHR43665">
    <property type="entry name" value="ISOPENTENYL-DIPHOSPHATE DELTA-ISOMERASE"/>
    <property type="match status" value="1"/>
</dbReference>
<keyword evidence="7 11" id="KW-0521">NADP</keyword>
<dbReference type="PIRSF" id="PIRSF003314">
    <property type="entry name" value="IPP_isomerase"/>
    <property type="match status" value="1"/>
</dbReference>
<dbReference type="Gene3D" id="3.20.20.70">
    <property type="entry name" value="Aldolase class I"/>
    <property type="match status" value="1"/>
</dbReference>
<feature type="binding site" evidence="11">
    <location>
        <position position="151"/>
    </location>
    <ligand>
        <name>substrate</name>
    </ligand>
</feature>
<evidence type="ECO:0000313" key="13">
    <source>
        <dbReference type="EMBL" id="HCS93101.1"/>
    </source>
</evidence>
<keyword evidence="6 11" id="KW-0460">Magnesium</keyword>
<dbReference type="GO" id="GO:0010181">
    <property type="term" value="F:FMN binding"/>
    <property type="evidence" value="ECO:0007669"/>
    <property type="project" value="UniProtKB-UniRule"/>
</dbReference>
<keyword evidence="8 11" id="KW-0414">Isoprene biosynthesis</keyword>
<keyword evidence="2 11" id="KW-0963">Cytoplasm</keyword>
<evidence type="ECO:0000256" key="3">
    <source>
        <dbReference type="ARBA" id="ARBA00022630"/>
    </source>
</evidence>
<accession>A0A3D4S570</accession>
<evidence type="ECO:0000256" key="4">
    <source>
        <dbReference type="ARBA" id="ARBA00022643"/>
    </source>
</evidence>
<dbReference type="SUPFAM" id="SSF51395">
    <property type="entry name" value="FMN-linked oxidoreductases"/>
    <property type="match status" value="1"/>
</dbReference>
<gene>
    <name evidence="11" type="primary">fni</name>
    <name evidence="13" type="ORF">DIW15_00120</name>
</gene>
<name>A0A3D4S570_9ENTE</name>
<proteinExistence type="inferred from homology"/>
<feature type="binding site" evidence="11">
    <location>
        <begin position="62"/>
        <end position="64"/>
    </location>
    <ligand>
        <name>FMN</name>
        <dbReference type="ChEBI" id="CHEBI:58210"/>
    </ligand>
</feature>
<dbReference type="PANTHER" id="PTHR43665:SF1">
    <property type="entry name" value="ISOPENTENYL-DIPHOSPHATE DELTA-ISOMERASE"/>
    <property type="match status" value="1"/>
</dbReference>
<comment type="cofactor">
    <cofactor evidence="1 11">
        <name>FMN</name>
        <dbReference type="ChEBI" id="CHEBI:58210"/>
    </cofactor>
</comment>
<comment type="caution">
    <text evidence="11">Lacks conserved residue(s) required for the propagation of feature annotation.</text>
</comment>
<feature type="binding site" evidence="11">
    <location>
        <begin position="6"/>
        <end position="7"/>
    </location>
    <ligand>
        <name>substrate</name>
    </ligand>
</feature>
<dbReference type="Proteomes" id="UP000262195">
    <property type="component" value="Unassembled WGS sequence"/>
</dbReference>
<evidence type="ECO:0000259" key="12">
    <source>
        <dbReference type="Pfam" id="PF01070"/>
    </source>
</evidence>
<comment type="function">
    <text evidence="11">Involved in the biosynthesis of isoprenoids. Catalyzes the 1,3-allylic rearrangement of the homoallylic substrate isopentenyl (IPP) to its allylic isomer, dimethylallyl diphosphate (DMAPP).</text>
</comment>
<dbReference type="AlphaFoldDB" id="A0A3D4S570"/>
<dbReference type="InterPro" id="IPR011179">
    <property type="entry name" value="IPdP_isomerase"/>
</dbReference>
<organism evidence="13 14">
    <name type="scientific">Bavariicoccus seileri</name>
    <dbReference type="NCBI Taxonomy" id="549685"/>
    <lineage>
        <taxon>Bacteria</taxon>
        <taxon>Bacillati</taxon>
        <taxon>Bacillota</taxon>
        <taxon>Bacilli</taxon>
        <taxon>Lactobacillales</taxon>
        <taxon>Enterococcaceae</taxon>
        <taxon>Bavariicoccus</taxon>
    </lineage>
</organism>
<protein>
    <recommendedName>
        <fullName evidence="11">Isopentenyl-diphosphate delta-isomerase</fullName>
        <shortName evidence="11">IPP isomerase</shortName>
        <ecNumber evidence="11">5.3.3.2</ecNumber>
    </recommendedName>
    <alternativeName>
        <fullName evidence="11">Isopentenyl diphosphate:dimethylallyl diphosphate isomerase</fullName>
    </alternativeName>
    <alternativeName>
        <fullName evidence="11">Isopentenyl pyrophosphate isomerase</fullName>
    </alternativeName>
    <alternativeName>
        <fullName evidence="11">Type 2 isopentenyl diphosphate isomerase</fullName>
        <shortName evidence="11">IDI-2</shortName>
    </alternativeName>
</protein>
<dbReference type="GO" id="GO:0008299">
    <property type="term" value="P:isoprenoid biosynthetic process"/>
    <property type="evidence" value="ECO:0007669"/>
    <property type="project" value="UniProtKB-UniRule"/>
</dbReference>
<evidence type="ECO:0000256" key="7">
    <source>
        <dbReference type="ARBA" id="ARBA00022857"/>
    </source>
</evidence>
<evidence type="ECO:0000256" key="5">
    <source>
        <dbReference type="ARBA" id="ARBA00022723"/>
    </source>
</evidence>
<comment type="subunit">
    <text evidence="10 11">Homooctamer. Dimer of tetramers.</text>
</comment>
<reference evidence="13 14" key="1">
    <citation type="journal article" date="2018" name="Nat. Biotechnol.">
        <title>A standardized bacterial taxonomy based on genome phylogeny substantially revises the tree of life.</title>
        <authorList>
            <person name="Parks D.H."/>
            <person name="Chuvochina M."/>
            <person name="Waite D.W."/>
            <person name="Rinke C."/>
            <person name="Skarshewski A."/>
            <person name="Chaumeil P.A."/>
            <person name="Hugenholtz P."/>
        </authorList>
    </citation>
    <scope>NUCLEOTIDE SEQUENCE [LARGE SCALE GENOMIC DNA]</scope>
    <source>
        <strain evidence="13">UBA11306</strain>
    </source>
</reference>
<evidence type="ECO:0000256" key="8">
    <source>
        <dbReference type="ARBA" id="ARBA00023229"/>
    </source>
</evidence>
<dbReference type="GO" id="GO:0005737">
    <property type="term" value="C:cytoplasm"/>
    <property type="evidence" value="ECO:0007669"/>
    <property type="project" value="UniProtKB-SubCell"/>
</dbReference>
<feature type="binding site" evidence="11">
    <location>
        <position position="152"/>
    </location>
    <ligand>
        <name>Mg(2+)</name>
        <dbReference type="ChEBI" id="CHEBI:18420"/>
    </ligand>
</feature>
<keyword evidence="5 11" id="KW-0479">Metal-binding</keyword>
<dbReference type="GO" id="GO:0070402">
    <property type="term" value="F:NADPH binding"/>
    <property type="evidence" value="ECO:0007669"/>
    <property type="project" value="UniProtKB-UniRule"/>
</dbReference>
<feature type="binding site" evidence="11">
    <location>
        <position position="183"/>
    </location>
    <ligand>
        <name>FMN</name>
        <dbReference type="ChEBI" id="CHEBI:58210"/>
    </ligand>
</feature>
<keyword evidence="3 11" id="KW-0285">Flavoprotein</keyword>
<evidence type="ECO:0000256" key="6">
    <source>
        <dbReference type="ARBA" id="ARBA00022842"/>
    </source>
</evidence>
<feature type="binding site" evidence="11">
    <location>
        <begin position="280"/>
        <end position="281"/>
    </location>
    <ligand>
        <name>FMN</name>
        <dbReference type="ChEBI" id="CHEBI:58210"/>
    </ligand>
</feature>
<dbReference type="GO" id="GO:0000287">
    <property type="term" value="F:magnesium ion binding"/>
    <property type="evidence" value="ECO:0007669"/>
    <property type="project" value="UniProtKB-UniRule"/>
</dbReference>
<dbReference type="HAMAP" id="MF_00354">
    <property type="entry name" value="Idi_2"/>
    <property type="match status" value="1"/>
</dbReference>
<dbReference type="InterPro" id="IPR013785">
    <property type="entry name" value="Aldolase_TIM"/>
</dbReference>
<keyword evidence="9 11" id="KW-0413">Isomerase</keyword>
<evidence type="ECO:0000256" key="1">
    <source>
        <dbReference type="ARBA" id="ARBA00001917"/>
    </source>
</evidence>
<evidence type="ECO:0000256" key="9">
    <source>
        <dbReference type="ARBA" id="ARBA00023235"/>
    </source>
</evidence>
<dbReference type="EMBL" id="DQHO01000002">
    <property type="protein sequence ID" value="HCS93101.1"/>
    <property type="molecule type" value="Genomic_DNA"/>
</dbReference>
<feature type="binding site" evidence="11">
    <location>
        <position position="213"/>
    </location>
    <ligand>
        <name>FMN</name>
        <dbReference type="ChEBI" id="CHEBI:58210"/>
    </ligand>
</feature>
<comment type="cofactor">
    <cofactor evidence="11">
        <name>Mg(2+)</name>
        <dbReference type="ChEBI" id="CHEBI:18420"/>
    </cofactor>
</comment>